<evidence type="ECO:0000313" key="2">
    <source>
        <dbReference type="EMBL" id="KAJ6814784.1"/>
    </source>
</evidence>
<comment type="caution">
    <text evidence="2">The sequence shown here is derived from an EMBL/GenBank/DDBJ whole genome shotgun (WGS) entry which is preliminary data.</text>
</comment>
<dbReference type="SMART" id="SM01260">
    <property type="entry name" value="LANC_like"/>
    <property type="match status" value="1"/>
</dbReference>
<dbReference type="InterPro" id="IPR007822">
    <property type="entry name" value="LANC-like"/>
</dbReference>
<dbReference type="Pfam" id="PF05147">
    <property type="entry name" value="LANC_like"/>
    <property type="match status" value="1"/>
</dbReference>
<protein>
    <submittedName>
        <fullName evidence="2">LanC-like protein GCL1</fullName>
    </submittedName>
</protein>
<reference evidence="2" key="2">
    <citation type="submission" date="2023-04" db="EMBL/GenBank/DDBJ databases">
        <authorList>
            <person name="Bruccoleri R.E."/>
            <person name="Oakeley E.J."/>
            <person name="Faust A.-M."/>
            <person name="Dessus-Babus S."/>
            <person name="Altorfer M."/>
            <person name="Burckhardt D."/>
            <person name="Oertli M."/>
            <person name="Naumann U."/>
            <person name="Petersen F."/>
            <person name="Wong J."/>
        </authorList>
    </citation>
    <scope>NUCLEOTIDE SEQUENCE</scope>
    <source>
        <strain evidence="2">GSM-AAB239-AS_SAM_17_03QT</strain>
        <tissue evidence="2">Leaf</tissue>
    </source>
</reference>
<gene>
    <name evidence="2" type="ORF">M6B38_138240</name>
</gene>
<dbReference type="PANTHER" id="PTHR12736">
    <property type="entry name" value="LANC-LIKE PROTEIN"/>
    <property type="match status" value="1"/>
</dbReference>
<dbReference type="PRINTS" id="PR01951">
    <property type="entry name" value="LANCEUKARYTE"/>
</dbReference>
<dbReference type="InterPro" id="IPR020464">
    <property type="entry name" value="LanC-like_prot_euk"/>
</dbReference>
<evidence type="ECO:0000313" key="3">
    <source>
        <dbReference type="Proteomes" id="UP001140949"/>
    </source>
</evidence>
<dbReference type="GO" id="GO:0031179">
    <property type="term" value="P:peptide modification"/>
    <property type="evidence" value="ECO:0007669"/>
    <property type="project" value="InterPro"/>
</dbReference>
<sequence length="410" mass="44542">MTSSAAPEAERGDDVVRQMGSSHVSDLPAECLLEAAVSLKGQVVDATWTAEGRRCVDPTACTGLLGTALVCLRSYEATGSEEDLRLCTEIVDTCTVVSRTCERHLTFLSGKAGTYALGAVVANYRNDQARQHFYLDLFFEVASDPTLPVGPEEGGFGMPYELLHGRAGFLYAALFINKHLGPETIPSEILDPVVESVLAGGRAGSSDNPDCPLMYRWHGTRYLGAAHGLAGILHVLLHFPHSDEDLGRIRGAIKYLIRNRFSHSANYPSSEGNPRDLLVQWSHGAGGVGIMLCKAAQVFPGDREIYDAAIEAGETVWKRGLNHNVGLSDGIAGNAYAFLSLYRLTKEDMYLERAKAFAYFLYHNYAKLIACNQTSAAESSYSLFQGAAGVACLWFDLISPEDARFPGFEL</sequence>
<name>A0AAX6FEH5_IRIPA</name>
<dbReference type="GO" id="GO:0005886">
    <property type="term" value="C:plasma membrane"/>
    <property type="evidence" value="ECO:0007669"/>
    <property type="project" value="TreeGrafter"/>
</dbReference>
<dbReference type="EMBL" id="JANAVB010029617">
    <property type="protein sequence ID" value="KAJ6814784.1"/>
    <property type="molecule type" value="Genomic_DNA"/>
</dbReference>
<reference evidence="2" key="1">
    <citation type="journal article" date="2023" name="GigaByte">
        <title>Genome assembly of the bearded iris, Iris pallida Lam.</title>
        <authorList>
            <person name="Bruccoleri R.E."/>
            <person name="Oakeley E.J."/>
            <person name="Faust A.M.E."/>
            <person name="Altorfer M."/>
            <person name="Dessus-Babus S."/>
            <person name="Burckhardt D."/>
            <person name="Oertli M."/>
            <person name="Naumann U."/>
            <person name="Petersen F."/>
            <person name="Wong J."/>
        </authorList>
    </citation>
    <scope>NUCLEOTIDE SEQUENCE</scope>
    <source>
        <strain evidence="2">GSM-AAB239-AS_SAM_17_03QT</strain>
    </source>
</reference>
<dbReference type="Proteomes" id="UP001140949">
    <property type="component" value="Unassembled WGS sequence"/>
</dbReference>
<dbReference type="CDD" id="cd04794">
    <property type="entry name" value="euk_LANCL"/>
    <property type="match status" value="1"/>
</dbReference>
<proteinExistence type="inferred from homology"/>
<dbReference type="Gene3D" id="1.50.10.10">
    <property type="match status" value="1"/>
</dbReference>
<dbReference type="PRINTS" id="PR01950">
    <property type="entry name" value="LANCSUPER"/>
</dbReference>
<evidence type="ECO:0000256" key="1">
    <source>
        <dbReference type="ARBA" id="ARBA00007179"/>
    </source>
</evidence>
<dbReference type="PANTHER" id="PTHR12736:SF25">
    <property type="entry name" value="LANC-LIKE PROTEIN GCL1"/>
    <property type="match status" value="1"/>
</dbReference>
<dbReference type="InterPro" id="IPR012341">
    <property type="entry name" value="6hp_glycosidase-like_sf"/>
</dbReference>
<organism evidence="2 3">
    <name type="scientific">Iris pallida</name>
    <name type="common">Sweet iris</name>
    <dbReference type="NCBI Taxonomy" id="29817"/>
    <lineage>
        <taxon>Eukaryota</taxon>
        <taxon>Viridiplantae</taxon>
        <taxon>Streptophyta</taxon>
        <taxon>Embryophyta</taxon>
        <taxon>Tracheophyta</taxon>
        <taxon>Spermatophyta</taxon>
        <taxon>Magnoliopsida</taxon>
        <taxon>Liliopsida</taxon>
        <taxon>Asparagales</taxon>
        <taxon>Iridaceae</taxon>
        <taxon>Iridoideae</taxon>
        <taxon>Irideae</taxon>
        <taxon>Iris</taxon>
    </lineage>
</organism>
<dbReference type="SUPFAM" id="SSF158745">
    <property type="entry name" value="LanC-like"/>
    <property type="match status" value="1"/>
</dbReference>
<dbReference type="GO" id="GO:0005975">
    <property type="term" value="P:carbohydrate metabolic process"/>
    <property type="evidence" value="ECO:0007669"/>
    <property type="project" value="InterPro"/>
</dbReference>
<accession>A0AAX6FEH5</accession>
<dbReference type="AlphaFoldDB" id="A0AAX6FEH5"/>
<keyword evidence="3" id="KW-1185">Reference proteome</keyword>
<comment type="similarity">
    <text evidence="1">Belongs to the LanC-like protein family.</text>
</comment>